<evidence type="ECO:0000256" key="4">
    <source>
        <dbReference type="ARBA" id="ARBA00022692"/>
    </source>
</evidence>
<dbReference type="GO" id="GO:0044718">
    <property type="term" value="P:siderophore transmembrane transport"/>
    <property type="evidence" value="ECO:0007669"/>
    <property type="project" value="TreeGrafter"/>
</dbReference>
<evidence type="ECO:0000256" key="3">
    <source>
        <dbReference type="ARBA" id="ARBA00022452"/>
    </source>
</evidence>
<evidence type="ECO:0000256" key="5">
    <source>
        <dbReference type="ARBA" id="ARBA00022729"/>
    </source>
</evidence>
<keyword evidence="8" id="KW-0675">Receptor</keyword>
<dbReference type="RefSeq" id="WP_154287755.1">
    <property type="nucleotide sequence ID" value="NZ_WKJI01000002.1"/>
</dbReference>
<protein>
    <submittedName>
        <fullName evidence="8">TonB-dependent receptor</fullName>
    </submittedName>
</protein>
<dbReference type="EMBL" id="WKJI01000002">
    <property type="protein sequence ID" value="MRX47650.1"/>
    <property type="molecule type" value="Genomic_DNA"/>
</dbReference>
<keyword evidence="6" id="KW-0472">Membrane</keyword>
<proteinExistence type="predicted"/>
<dbReference type="GO" id="GO:0015344">
    <property type="term" value="F:siderophore uptake transmembrane transporter activity"/>
    <property type="evidence" value="ECO:0007669"/>
    <property type="project" value="TreeGrafter"/>
</dbReference>
<evidence type="ECO:0000256" key="2">
    <source>
        <dbReference type="ARBA" id="ARBA00022448"/>
    </source>
</evidence>
<evidence type="ECO:0000256" key="7">
    <source>
        <dbReference type="ARBA" id="ARBA00023237"/>
    </source>
</evidence>
<evidence type="ECO:0000256" key="6">
    <source>
        <dbReference type="ARBA" id="ARBA00023136"/>
    </source>
</evidence>
<dbReference type="SUPFAM" id="SSF49464">
    <property type="entry name" value="Carboxypeptidase regulatory domain-like"/>
    <property type="match status" value="1"/>
</dbReference>
<evidence type="ECO:0000313" key="9">
    <source>
        <dbReference type="Proteomes" id="UP000462931"/>
    </source>
</evidence>
<reference evidence="8 9" key="1">
    <citation type="submission" date="2019-11" db="EMBL/GenBank/DDBJ databases">
        <authorList>
            <person name="Cheng Q."/>
            <person name="Yang Z."/>
        </authorList>
    </citation>
    <scope>NUCLEOTIDE SEQUENCE [LARGE SCALE GENOMIC DNA]</scope>
    <source>
        <strain evidence="8 9">HX-22-1</strain>
    </source>
</reference>
<keyword evidence="9" id="KW-1185">Reference proteome</keyword>
<keyword evidence="7" id="KW-0998">Cell outer membrane</keyword>
<evidence type="ECO:0000313" key="8">
    <source>
        <dbReference type="EMBL" id="MRX47650.1"/>
    </source>
</evidence>
<comment type="caution">
    <text evidence="8">The sequence shown here is derived from an EMBL/GenBank/DDBJ whole genome shotgun (WGS) entry which is preliminary data.</text>
</comment>
<dbReference type="InterPro" id="IPR036942">
    <property type="entry name" value="Beta-barrel_TonB_sf"/>
</dbReference>
<dbReference type="Gene3D" id="3.55.50.30">
    <property type="match status" value="1"/>
</dbReference>
<keyword evidence="5" id="KW-0732">Signal</keyword>
<comment type="subcellular location">
    <subcellularLocation>
        <location evidence="1">Cell outer membrane</location>
        <topology evidence="1">Multi-pass membrane protein</topology>
    </subcellularLocation>
</comment>
<dbReference type="PANTHER" id="PTHR30069:SF29">
    <property type="entry name" value="HEMOGLOBIN AND HEMOGLOBIN-HAPTOGLOBIN-BINDING PROTEIN 1-RELATED"/>
    <property type="match status" value="1"/>
</dbReference>
<gene>
    <name evidence="8" type="ORF">GJJ64_10640</name>
</gene>
<dbReference type="GO" id="GO:0009279">
    <property type="term" value="C:cell outer membrane"/>
    <property type="evidence" value="ECO:0007669"/>
    <property type="project" value="UniProtKB-SubCell"/>
</dbReference>
<dbReference type="Proteomes" id="UP000462931">
    <property type="component" value="Unassembled WGS sequence"/>
</dbReference>
<name>A0A7K0FQT4_9SPHI</name>
<organism evidence="8 9">
    <name type="scientific">Pedobacter puniceum</name>
    <dbReference type="NCBI Taxonomy" id="2666136"/>
    <lineage>
        <taxon>Bacteria</taxon>
        <taxon>Pseudomonadati</taxon>
        <taxon>Bacteroidota</taxon>
        <taxon>Sphingobacteriia</taxon>
        <taxon>Sphingobacteriales</taxon>
        <taxon>Sphingobacteriaceae</taxon>
        <taxon>Pedobacter</taxon>
    </lineage>
</organism>
<dbReference type="InterPro" id="IPR039426">
    <property type="entry name" value="TonB-dep_rcpt-like"/>
</dbReference>
<sequence length="830" mass="93613">MIAILWILALPIKQIFAQQAIAVHAQNQPLNKVITNLRDYYKIKLSFNDDKLALYKVNVNANFNNAEEALKFLLKDLPLTLELVNDVFIISSKKVNHNAQKLLLIGQVSDAESGESLPFSNILINNYPLTTDLKGNFSYSSTDSIFRLQVSYLGYYKLDTLLQANSNLKIALRQSTFVMPEIVLTSTQTEIATLTNTSSGNIRVNQNVGEDLPGSSDNSVYNFLRLQPGILASGEQANDLIIWGSYRGHTKVSFDGFTIFGVKNFNDNIGAVNPLMTKDLNIKKGGYGVEQGDRVGGIVDITGIEGSVLKPSLKIGLNNLTLNAEASTPLFKNTALVIAGRQTYFNLYNSYSVSPPRNNRNGLRDVVDLNITPDYVFKDINLKFSGKSIKGDSYFISLFSGADELNSSYNTSQRNLNINGSKDEENQQYGASAFYNKVWRNGTISSLTIASSGLDNAEAKSTSLTQQNNGAFVSGTDQQFGNEITEQSVKFTHQLPVTSTKSHLLGFGYIENRSMLSYDDVNPSQTNRTHDNKRWYAFSEHTLYLSQKFKFVPGLRTDYDATQQEWYFQPRLSTTYRFNPHFKMTASWGLYHQFIAYNGVVDTEGNFRYQWTVSDGNTVPVYHAQHWVAGAAYEKNKFFFNVDVYHKTTDNITRFVQNAQGRRTLIGNGRSTGIDFLIKKEFKKHSAWVAYSLSKTEERFPRRGVNNIIIYNYERAPQDQTHEFKFAGLFNIYKFYLSANYVYGSGFKSLSLNNTDEDDVPYNRFDTAITYKFKARKYNLDAGVSLINVFNTQNLRVGNLDRISTGQLNTINIYANTVPFTPTIFLKLAL</sequence>
<dbReference type="InterPro" id="IPR008969">
    <property type="entry name" value="CarboxyPept-like_regulatory"/>
</dbReference>
<keyword evidence="2" id="KW-0813">Transport</keyword>
<dbReference type="SUPFAM" id="SSF56935">
    <property type="entry name" value="Porins"/>
    <property type="match status" value="1"/>
</dbReference>
<dbReference type="PANTHER" id="PTHR30069">
    <property type="entry name" value="TONB-DEPENDENT OUTER MEMBRANE RECEPTOR"/>
    <property type="match status" value="1"/>
</dbReference>
<dbReference type="AlphaFoldDB" id="A0A7K0FQT4"/>
<keyword evidence="3" id="KW-1134">Transmembrane beta strand</keyword>
<evidence type="ECO:0000256" key="1">
    <source>
        <dbReference type="ARBA" id="ARBA00004571"/>
    </source>
</evidence>
<dbReference type="Gene3D" id="2.40.170.20">
    <property type="entry name" value="TonB-dependent receptor, beta-barrel domain"/>
    <property type="match status" value="1"/>
</dbReference>
<accession>A0A7K0FQT4</accession>
<keyword evidence="4" id="KW-0812">Transmembrane</keyword>